<feature type="transmembrane region" description="Helical" evidence="2">
    <location>
        <begin position="46"/>
        <end position="71"/>
    </location>
</feature>
<dbReference type="Proteomes" id="UP001066276">
    <property type="component" value="Chromosome 3_1"/>
</dbReference>
<keyword evidence="2" id="KW-0812">Transmembrane</keyword>
<dbReference type="EMBL" id="JANPWB010000005">
    <property type="protein sequence ID" value="KAJ1187154.1"/>
    <property type="molecule type" value="Genomic_DNA"/>
</dbReference>
<evidence type="ECO:0000256" key="1">
    <source>
        <dbReference type="SAM" id="MobiDB-lite"/>
    </source>
</evidence>
<organism evidence="3 4">
    <name type="scientific">Pleurodeles waltl</name>
    <name type="common">Iberian ribbed newt</name>
    <dbReference type="NCBI Taxonomy" id="8319"/>
    <lineage>
        <taxon>Eukaryota</taxon>
        <taxon>Metazoa</taxon>
        <taxon>Chordata</taxon>
        <taxon>Craniata</taxon>
        <taxon>Vertebrata</taxon>
        <taxon>Euteleostomi</taxon>
        <taxon>Amphibia</taxon>
        <taxon>Batrachia</taxon>
        <taxon>Caudata</taxon>
        <taxon>Salamandroidea</taxon>
        <taxon>Salamandridae</taxon>
        <taxon>Pleurodelinae</taxon>
        <taxon>Pleurodeles</taxon>
    </lineage>
</organism>
<gene>
    <name evidence="3" type="ORF">NDU88_003933</name>
</gene>
<keyword evidence="4" id="KW-1185">Reference proteome</keyword>
<comment type="caution">
    <text evidence="3">The sequence shown here is derived from an EMBL/GenBank/DDBJ whole genome shotgun (WGS) entry which is preliminary data.</text>
</comment>
<feature type="region of interest" description="Disordered" evidence="1">
    <location>
        <begin position="157"/>
        <end position="177"/>
    </location>
</feature>
<accession>A0AAV7UFI1</accession>
<proteinExistence type="predicted"/>
<evidence type="ECO:0000313" key="3">
    <source>
        <dbReference type="EMBL" id="KAJ1187154.1"/>
    </source>
</evidence>
<sequence>MRLGFFGHANMCPFATFELSLKDGFLSVPARLHTDRRVRLGFPDTLLRVLLLLLRAGTATAAIFLLIILLVPQLKASASFPPALRLCYTLPWGEERGEEQECGASGSRLLVDGSDFVPGSGRAAPVARVAHGAEARCHVVRRNLRRLCFLLLSTRPQEHRSGSRNGSSPCPRHTGVP</sequence>
<protein>
    <submittedName>
        <fullName evidence="3">Uncharacterized protein</fullName>
    </submittedName>
</protein>
<keyword evidence="2" id="KW-0472">Membrane</keyword>
<evidence type="ECO:0000256" key="2">
    <source>
        <dbReference type="SAM" id="Phobius"/>
    </source>
</evidence>
<dbReference type="AlphaFoldDB" id="A0AAV7UFI1"/>
<evidence type="ECO:0000313" key="4">
    <source>
        <dbReference type="Proteomes" id="UP001066276"/>
    </source>
</evidence>
<name>A0AAV7UFI1_PLEWA</name>
<keyword evidence="2" id="KW-1133">Transmembrane helix</keyword>
<reference evidence="3" key="1">
    <citation type="journal article" date="2022" name="bioRxiv">
        <title>Sequencing and chromosome-scale assembly of the giantPleurodeles waltlgenome.</title>
        <authorList>
            <person name="Brown T."/>
            <person name="Elewa A."/>
            <person name="Iarovenko S."/>
            <person name="Subramanian E."/>
            <person name="Araus A.J."/>
            <person name="Petzold A."/>
            <person name="Susuki M."/>
            <person name="Suzuki K.-i.T."/>
            <person name="Hayashi T."/>
            <person name="Toyoda A."/>
            <person name="Oliveira C."/>
            <person name="Osipova E."/>
            <person name="Leigh N.D."/>
            <person name="Simon A."/>
            <person name="Yun M.H."/>
        </authorList>
    </citation>
    <scope>NUCLEOTIDE SEQUENCE</scope>
    <source>
        <strain evidence="3">20211129_DDA</strain>
        <tissue evidence="3">Liver</tissue>
    </source>
</reference>